<gene>
    <name evidence="1" type="ORF">SO802_024732</name>
</gene>
<evidence type="ECO:0000313" key="2">
    <source>
        <dbReference type="Proteomes" id="UP001459277"/>
    </source>
</evidence>
<dbReference type="AlphaFoldDB" id="A0AAW2CDQ3"/>
<organism evidence="1 2">
    <name type="scientific">Lithocarpus litseifolius</name>
    <dbReference type="NCBI Taxonomy" id="425828"/>
    <lineage>
        <taxon>Eukaryota</taxon>
        <taxon>Viridiplantae</taxon>
        <taxon>Streptophyta</taxon>
        <taxon>Embryophyta</taxon>
        <taxon>Tracheophyta</taxon>
        <taxon>Spermatophyta</taxon>
        <taxon>Magnoliopsida</taxon>
        <taxon>eudicotyledons</taxon>
        <taxon>Gunneridae</taxon>
        <taxon>Pentapetalae</taxon>
        <taxon>rosids</taxon>
        <taxon>fabids</taxon>
        <taxon>Fagales</taxon>
        <taxon>Fagaceae</taxon>
        <taxon>Lithocarpus</taxon>
    </lineage>
</organism>
<comment type="caution">
    <text evidence="1">The sequence shown here is derived from an EMBL/GenBank/DDBJ whole genome shotgun (WGS) entry which is preliminary data.</text>
</comment>
<keyword evidence="2" id="KW-1185">Reference proteome</keyword>
<sequence>MLHLTKRLYLLPTPYFSRDTNTHTRNPSHGMHKLLISTKISYQSHYLRRHNYFLHKALLLEGTNTPYKNPSHLHPFFPLNLEVVMENCPSTAKRRRLRLKLEQQSLDDGSAIGDRRSVRSDQSLRRRRLALNPSSPLTPRRDATALCAAPQASLKRSVEVIQQQGIQRVNDKEAEQDEKKTTPSSLAVRNKAVKPSLTLVQHCRTAPSAQKLPKNELKQPNLEKGLKTGTSVVQEIKCKLYAKFHALIFAHLFRRKGFEVSHD</sequence>
<evidence type="ECO:0000313" key="1">
    <source>
        <dbReference type="EMBL" id="KAK9995029.1"/>
    </source>
</evidence>
<protein>
    <submittedName>
        <fullName evidence="1">Uncharacterized protein</fullName>
    </submittedName>
</protein>
<reference evidence="1 2" key="1">
    <citation type="submission" date="2024-01" db="EMBL/GenBank/DDBJ databases">
        <title>A telomere-to-telomere, gap-free genome of sweet tea (Lithocarpus litseifolius).</title>
        <authorList>
            <person name="Zhou J."/>
        </authorList>
    </citation>
    <scope>NUCLEOTIDE SEQUENCE [LARGE SCALE GENOMIC DNA]</scope>
    <source>
        <strain evidence="1">Zhou-2022a</strain>
        <tissue evidence="1">Leaf</tissue>
    </source>
</reference>
<accession>A0AAW2CDQ3</accession>
<name>A0AAW2CDQ3_9ROSI</name>
<dbReference type="Proteomes" id="UP001459277">
    <property type="component" value="Unassembled WGS sequence"/>
</dbReference>
<dbReference type="EMBL" id="JAZDWU010000008">
    <property type="protein sequence ID" value="KAK9995029.1"/>
    <property type="molecule type" value="Genomic_DNA"/>
</dbReference>
<proteinExistence type="predicted"/>